<dbReference type="InterPro" id="IPR053085">
    <property type="entry name" value="Jasmonate-induced_protein"/>
</dbReference>
<name>A0A9E7CTU5_9FLAO</name>
<gene>
    <name evidence="1" type="ORF">MQE35_13915</name>
</gene>
<sequence>METIKQHLELEVQKSAKKALLNRSSGSYQAIVPFAEGMEIGKGFDWLDNAPCPSPFANVQIKEQDDQHYQQGTTQIINSEKELSDFLSMDTEFAGTGFGASVSASASFMEKRETSSTSVHLLVSKYIHSGGSNLVNQSLELNSRAKKLLKEEGDIDEFLNLYGRQAIIGFIKGGSLNIDIRIKAESESSAKKVAGELELIYSGLETSAEARAKFKQQMSSNQQRFEVDINHQSFGSKLSLDLSDFMNYEKIMNERKKFDEDVLQEGGSNMVAIVTPWSSFDEILLLLDKAKRKEFKEKCKPPRLQVIQKFSSFIGQRKHVNNSRKQLEASETRYGVPLDPKEIETVDSYLSNVSKELAQIETWEALQKTDTDSPHFSKAESFLKKAIHNISRLYNKVSPPSQTRGVTIGSPTWGENPGKTAKMAKAQISSDDLKKAAIAKVKEMKKAYGNGVSTLIIVYNVTGTWLRYIADRNSSGHMWNNGSYPDVILPGQAGVFLHTKTAGAMRGSIAVTLYELRDPSLHIRDVSIGWNTPYSGANGVHTKFWESGKVNDIKNLLEKDVEGKKGNDTYEGYEMKASAFTNNESSPLDTFTIEWH</sequence>
<dbReference type="Pfam" id="PF21230">
    <property type="entry name" value="Nakanori"/>
    <property type="match status" value="1"/>
</dbReference>
<dbReference type="EMBL" id="CP094358">
    <property type="protein sequence ID" value="UOB16827.1"/>
    <property type="molecule type" value="Genomic_DNA"/>
</dbReference>
<accession>A0A9E7CTU5</accession>
<keyword evidence="2" id="KW-1185">Reference proteome</keyword>
<proteinExistence type="predicted"/>
<evidence type="ECO:0000313" key="1">
    <source>
        <dbReference type="EMBL" id="UOB16827.1"/>
    </source>
</evidence>
<protein>
    <submittedName>
        <fullName evidence="1">Uncharacterized protein</fullName>
    </submittedName>
</protein>
<dbReference type="Gene3D" id="2.60.270.50">
    <property type="match status" value="1"/>
</dbReference>
<dbReference type="Proteomes" id="UP000831290">
    <property type="component" value="Chromosome"/>
</dbReference>
<dbReference type="PANTHER" id="PTHR36482">
    <property type="entry name" value="OSJNBA0024J22.15 PROTEIN"/>
    <property type="match status" value="1"/>
</dbReference>
<organism evidence="1 2">
    <name type="scientific">Abyssalbus ytuae</name>
    <dbReference type="NCBI Taxonomy" id="2926907"/>
    <lineage>
        <taxon>Bacteria</taxon>
        <taxon>Pseudomonadati</taxon>
        <taxon>Bacteroidota</taxon>
        <taxon>Flavobacteriia</taxon>
        <taxon>Flavobacteriales</taxon>
        <taxon>Flavobacteriaceae</taxon>
        <taxon>Abyssalbus</taxon>
    </lineage>
</organism>
<reference evidence="1" key="1">
    <citation type="submission" date="2022-03" db="EMBL/GenBank/DDBJ databases">
        <title>Description of Abyssus ytuae gen. nov., sp. nov., a novel member of the family Flavobacteriaceae isolated from the sediment of Mariana Trench.</title>
        <authorList>
            <person name="Zhang J."/>
            <person name="Xu X."/>
        </authorList>
    </citation>
    <scope>NUCLEOTIDE SEQUENCE</scope>
    <source>
        <strain evidence="1">MT3330</strain>
    </source>
</reference>
<dbReference type="InterPro" id="IPR049065">
    <property type="entry name" value="Nakanori"/>
</dbReference>
<dbReference type="RefSeq" id="WP_255842072.1">
    <property type="nucleotide sequence ID" value="NZ_CP094358.1"/>
</dbReference>
<dbReference type="PANTHER" id="PTHR36482:SF5">
    <property type="entry name" value="23 KDA JASMONATE-INDUCED PROTEIN-LIKE"/>
    <property type="match status" value="1"/>
</dbReference>
<dbReference type="AlphaFoldDB" id="A0A9E7CTU5"/>
<evidence type="ECO:0000313" key="2">
    <source>
        <dbReference type="Proteomes" id="UP000831290"/>
    </source>
</evidence>
<dbReference type="KEGG" id="fbm:MQE35_13915"/>